<evidence type="ECO:0000313" key="1">
    <source>
        <dbReference type="EMBL" id="QTR48196.1"/>
    </source>
</evidence>
<dbReference type="RefSeq" id="WP_210224412.1">
    <property type="nucleotide sequence ID" value="NZ_CP072801.1"/>
</dbReference>
<gene>
    <name evidence="1" type="ORF">J9253_09890</name>
</gene>
<evidence type="ECO:0008006" key="3">
    <source>
        <dbReference type="Google" id="ProtNLM"/>
    </source>
</evidence>
<organism evidence="1 2">
    <name type="scientific">Thiothrix litoralis</name>
    <dbReference type="NCBI Taxonomy" id="2891210"/>
    <lineage>
        <taxon>Bacteria</taxon>
        <taxon>Pseudomonadati</taxon>
        <taxon>Pseudomonadota</taxon>
        <taxon>Gammaproteobacteria</taxon>
        <taxon>Thiotrichales</taxon>
        <taxon>Thiotrichaceae</taxon>
        <taxon>Thiothrix</taxon>
    </lineage>
</organism>
<sequence length="67" mass="7442">MKRLEECGEKKWRKAVFDVIERLQTALESTDVVVGGGNTKLLENFSAGTRHGDDMAAFAGGFRLWTP</sequence>
<keyword evidence="2" id="KW-1185">Reference proteome</keyword>
<dbReference type="EMBL" id="CP072801">
    <property type="protein sequence ID" value="QTR48196.1"/>
    <property type="molecule type" value="Genomic_DNA"/>
</dbReference>
<evidence type="ECO:0000313" key="2">
    <source>
        <dbReference type="Proteomes" id="UP000672039"/>
    </source>
</evidence>
<reference evidence="1 2" key="1">
    <citation type="submission" date="2021-04" db="EMBL/GenBank/DDBJ databases">
        <title>Genomics, taxonomy and metabolism of representatives of sulfur bacteria of the genus Thiothrix: Thiothrix fructosivorans QT, Thiothrix unzii A1T and three new species, Thiothrix subterranea sp. nov., Thiothrix litoralis sp. nov. and 'Candidatus Thiothrix anitrata' sp. nov.</title>
        <authorList>
            <person name="Ravin N.V."/>
            <person name="Smolyakov D."/>
            <person name="Rudenko T.S."/>
            <person name="Mardanov A.V."/>
            <person name="Beletsky A.V."/>
            <person name="Markov N.D."/>
            <person name="Fomenkov A.I."/>
            <person name="Roberts R.J."/>
            <person name="Karnachuk O.V."/>
            <person name="Novikov A."/>
            <person name="Grabovich M.Y."/>
        </authorList>
    </citation>
    <scope>NUCLEOTIDE SEQUENCE [LARGE SCALE GENOMIC DNA]</scope>
    <source>
        <strain evidence="1 2">AS</strain>
    </source>
</reference>
<dbReference type="Proteomes" id="UP000672039">
    <property type="component" value="Chromosome"/>
</dbReference>
<proteinExistence type="predicted"/>
<protein>
    <recommendedName>
        <fullName evidence="3">ROK family protein</fullName>
    </recommendedName>
</protein>
<dbReference type="Gene3D" id="3.30.420.40">
    <property type="match status" value="1"/>
</dbReference>
<accession>A0ABX7WY08</accession>
<name>A0ABX7WY08_9GAMM</name>